<comment type="caution">
    <text evidence="1">The sequence shown here is derived from an EMBL/GenBank/DDBJ whole genome shotgun (WGS) entry which is preliminary data.</text>
</comment>
<keyword evidence="2" id="KW-1185">Reference proteome</keyword>
<dbReference type="EMBL" id="CACTIH010005546">
    <property type="protein sequence ID" value="CAA2997261.1"/>
    <property type="molecule type" value="Genomic_DNA"/>
</dbReference>
<dbReference type="Gramene" id="OE9A121990T1">
    <property type="protein sequence ID" value="OE9A121990C1"/>
    <property type="gene ID" value="OE9A121990"/>
</dbReference>
<reference evidence="1 2" key="1">
    <citation type="submission" date="2019-12" db="EMBL/GenBank/DDBJ databases">
        <authorList>
            <person name="Alioto T."/>
            <person name="Alioto T."/>
            <person name="Gomez Garrido J."/>
        </authorList>
    </citation>
    <scope>NUCLEOTIDE SEQUENCE [LARGE SCALE GENOMIC DNA]</scope>
</reference>
<organism evidence="1 2">
    <name type="scientific">Olea europaea subsp. europaea</name>
    <dbReference type="NCBI Taxonomy" id="158383"/>
    <lineage>
        <taxon>Eukaryota</taxon>
        <taxon>Viridiplantae</taxon>
        <taxon>Streptophyta</taxon>
        <taxon>Embryophyta</taxon>
        <taxon>Tracheophyta</taxon>
        <taxon>Spermatophyta</taxon>
        <taxon>Magnoliopsida</taxon>
        <taxon>eudicotyledons</taxon>
        <taxon>Gunneridae</taxon>
        <taxon>Pentapetalae</taxon>
        <taxon>asterids</taxon>
        <taxon>lamiids</taxon>
        <taxon>Lamiales</taxon>
        <taxon>Oleaceae</taxon>
        <taxon>Oleeae</taxon>
        <taxon>Olea</taxon>
    </lineage>
</organism>
<protein>
    <submittedName>
        <fullName evidence="1">Uncharacterized protein</fullName>
    </submittedName>
</protein>
<evidence type="ECO:0000313" key="2">
    <source>
        <dbReference type="Proteomes" id="UP000594638"/>
    </source>
</evidence>
<name>A0A8S0SX84_OLEEU</name>
<evidence type="ECO:0000313" key="1">
    <source>
        <dbReference type="EMBL" id="CAA2997261.1"/>
    </source>
</evidence>
<sequence>MAMVPKTNPTSISLETNHFAAMYPKVCMKQISMSVTTMMKKLQRTGVALHEKVSRFGASNEWKYREPASEGSSHAHSQKRFQLLKPCTRTSAIVCGGGNGILSLEGFEVLEARVACLKPRDKYQISNGLSVLH</sequence>
<dbReference type="AlphaFoldDB" id="A0A8S0SX84"/>
<proteinExistence type="predicted"/>
<accession>A0A8S0SX84</accession>
<gene>
    <name evidence="1" type="ORF">OLEA9_A121990</name>
</gene>
<dbReference type="Proteomes" id="UP000594638">
    <property type="component" value="Unassembled WGS sequence"/>
</dbReference>